<evidence type="ECO:0000313" key="4">
    <source>
        <dbReference type="EMBL" id="SEU10657.1"/>
    </source>
</evidence>
<gene>
    <name evidence="4" type="ORF">SAMN05216313_13141</name>
</gene>
<feature type="domain" description="N-acetyltransferase" evidence="3">
    <location>
        <begin position="180"/>
        <end position="315"/>
    </location>
</feature>
<dbReference type="PROSITE" id="PS51186">
    <property type="entry name" value="GNAT"/>
    <property type="match status" value="2"/>
</dbReference>
<dbReference type="CDD" id="cd04301">
    <property type="entry name" value="NAT_SF"/>
    <property type="match status" value="2"/>
</dbReference>
<protein>
    <submittedName>
        <fullName evidence="4">Ribosomal protein S18 acetylase RimI</fullName>
    </submittedName>
</protein>
<dbReference type="InterPro" id="IPR016181">
    <property type="entry name" value="Acyl_CoA_acyltransferase"/>
</dbReference>
<dbReference type="Pfam" id="PF00583">
    <property type="entry name" value="Acetyltransf_1"/>
    <property type="match status" value="2"/>
</dbReference>
<dbReference type="PANTHER" id="PTHR43420">
    <property type="entry name" value="ACETYLTRANSFERASE"/>
    <property type="match status" value="1"/>
</dbReference>
<keyword evidence="5" id="KW-1185">Reference proteome</keyword>
<dbReference type="GO" id="GO:0016747">
    <property type="term" value="F:acyltransferase activity, transferring groups other than amino-acyl groups"/>
    <property type="evidence" value="ECO:0007669"/>
    <property type="project" value="InterPro"/>
</dbReference>
<dbReference type="Gene3D" id="3.40.630.30">
    <property type="match status" value="2"/>
</dbReference>
<keyword evidence="4" id="KW-0689">Ribosomal protein</keyword>
<dbReference type="InterPro" id="IPR050680">
    <property type="entry name" value="YpeA/RimI_acetyltransf"/>
</dbReference>
<sequence>MFQYSALGWKDIPQVVNLWNSCPELDPIDHHKLAAVLFSNENYSAENTLGAWDCGNLAGFIFGMRRRYPYLDRGLESEKAWVLCQATAPEYRRRGIGTQLLNRLENRWAAQGVSHITLSAFSPYYFSPGLESSNSEAIAFFERQGYTCGAPAYWMEMDLSHFTIPAPVAELKQAKLALGYSYIPFSWEYTLPLLDFAKANFSTGWQQHIRQAILSGRAPQTLSLCLYKDTIAGYLQRQMDGDPCRLGPFGVAPDHRNGGVGTVLVWEMFQSMYNSGLNYVYFQSTDQPGRRFYERQGMTVKRTFYHYEKIGCNAI</sequence>
<dbReference type="AlphaFoldDB" id="A0A1I0JKC3"/>
<keyword evidence="4" id="KW-0687">Ribonucleoprotein</keyword>
<dbReference type="STRING" id="460384.SAMN05216313_13141"/>
<keyword evidence="2" id="KW-0012">Acyltransferase</keyword>
<proteinExistence type="predicted"/>
<dbReference type="GO" id="GO:0005840">
    <property type="term" value="C:ribosome"/>
    <property type="evidence" value="ECO:0007669"/>
    <property type="project" value="UniProtKB-KW"/>
</dbReference>
<dbReference type="RefSeq" id="WP_092369315.1">
    <property type="nucleotide sequence ID" value="NZ_FOIM01000031.1"/>
</dbReference>
<feature type="domain" description="N-acetyltransferase" evidence="3">
    <location>
        <begin position="2"/>
        <end position="160"/>
    </location>
</feature>
<evidence type="ECO:0000256" key="1">
    <source>
        <dbReference type="ARBA" id="ARBA00022679"/>
    </source>
</evidence>
<organism evidence="4 5">
    <name type="scientific">Enterocloster lavalensis</name>
    <dbReference type="NCBI Taxonomy" id="460384"/>
    <lineage>
        <taxon>Bacteria</taxon>
        <taxon>Bacillati</taxon>
        <taxon>Bacillota</taxon>
        <taxon>Clostridia</taxon>
        <taxon>Lachnospirales</taxon>
        <taxon>Lachnospiraceae</taxon>
        <taxon>Enterocloster</taxon>
    </lineage>
</organism>
<accession>A0A1I0JKC3</accession>
<keyword evidence="1" id="KW-0808">Transferase</keyword>
<evidence type="ECO:0000259" key="3">
    <source>
        <dbReference type="PROSITE" id="PS51186"/>
    </source>
</evidence>
<evidence type="ECO:0000256" key="2">
    <source>
        <dbReference type="ARBA" id="ARBA00023315"/>
    </source>
</evidence>
<dbReference type="Proteomes" id="UP000198508">
    <property type="component" value="Unassembled WGS sequence"/>
</dbReference>
<dbReference type="GeneID" id="93280772"/>
<name>A0A1I0JKC3_9FIRM</name>
<dbReference type="InterPro" id="IPR000182">
    <property type="entry name" value="GNAT_dom"/>
</dbReference>
<reference evidence="5" key="1">
    <citation type="submission" date="2016-10" db="EMBL/GenBank/DDBJ databases">
        <authorList>
            <person name="Varghese N."/>
            <person name="Submissions S."/>
        </authorList>
    </citation>
    <scope>NUCLEOTIDE SEQUENCE [LARGE SCALE GENOMIC DNA]</scope>
    <source>
        <strain evidence="5">NLAE-zl-G277</strain>
    </source>
</reference>
<evidence type="ECO:0000313" key="5">
    <source>
        <dbReference type="Proteomes" id="UP000198508"/>
    </source>
</evidence>
<dbReference type="EMBL" id="FOIM01000031">
    <property type="protein sequence ID" value="SEU10657.1"/>
    <property type="molecule type" value="Genomic_DNA"/>
</dbReference>
<dbReference type="SUPFAM" id="SSF55729">
    <property type="entry name" value="Acyl-CoA N-acyltransferases (Nat)"/>
    <property type="match status" value="2"/>
</dbReference>